<feature type="transmembrane region" description="Helical" evidence="7">
    <location>
        <begin position="279"/>
        <end position="299"/>
    </location>
</feature>
<gene>
    <name evidence="8" type="ORF">BC792_104163</name>
</gene>
<feature type="transmembrane region" description="Helical" evidence="7">
    <location>
        <begin position="223"/>
        <end position="241"/>
    </location>
</feature>
<evidence type="ECO:0000256" key="6">
    <source>
        <dbReference type="ARBA" id="ARBA00023136"/>
    </source>
</evidence>
<evidence type="ECO:0000256" key="7">
    <source>
        <dbReference type="SAM" id="Phobius"/>
    </source>
</evidence>
<feature type="transmembrane region" description="Helical" evidence="7">
    <location>
        <begin position="161"/>
        <end position="179"/>
    </location>
</feature>
<evidence type="ECO:0000313" key="9">
    <source>
        <dbReference type="Proteomes" id="UP000325105"/>
    </source>
</evidence>
<dbReference type="AlphaFoldDB" id="A0A5S5DPI2"/>
<dbReference type="InterPro" id="IPR004776">
    <property type="entry name" value="Mem_transp_PIN-like"/>
</dbReference>
<evidence type="ECO:0000256" key="2">
    <source>
        <dbReference type="ARBA" id="ARBA00022448"/>
    </source>
</evidence>
<sequence length="303" mass="33084">MANFIIIVFCLLSGYILRISKVVKPDGFKAINSWIIYIGLPATSFYYLPDLKWDHTLSLCVILPCFILLGAIVFIKGVGKLLQLSRRTTYTLMLVSGFSNTSFVGFPLVASYFGEEYIKWAIISDQTTFFLLASVGTVIALQGSGGARSSVPVSYILRRVLTFPPFVGSVLALSLSSVVDFSGLQPLFAQLSATVSPLALFSIGMQLSFNFYRSEVAVMALSLLYKLCLGPGTLILATYLLGYSGRIAQVANFEMAMPTLVSTSLLLQEFRLNAKLGNSVIGMSIVVGLFSTWLAYQLIHVLL</sequence>
<keyword evidence="9" id="KW-1185">Reference proteome</keyword>
<dbReference type="PANTHER" id="PTHR36838:SF1">
    <property type="entry name" value="SLR1864 PROTEIN"/>
    <property type="match status" value="1"/>
</dbReference>
<feature type="transmembrane region" description="Helical" evidence="7">
    <location>
        <begin position="55"/>
        <end position="78"/>
    </location>
</feature>
<dbReference type="PANTHER" id="PTHR36838">
    <property type="entry name" value="AUXIN EFFLUX CARRIER FAMILY PROTEIN"/>
    <property type="match status" value="1"/>
</dbReference>
<comment type="subcellular location">
    <subcellularLocation>
        <location evidence="1">Membrane</location>
        <topology evidence="1">Multi-pass membrane protein</topology>
    </subcellularLocation>
</comment>
<accession>A0A5S5DPI2</accession>
<feature type="transmembrane region" description="Helical" evidence="7">
    <location>
        <begin position="120"/>
        <end position="141"/>
    </location>
</feature>
<feature type="transmembrane region" description="Helical" evidence="7">
    <location>
        <begin position="90"/>
        <end position="114"/>
    </location>
</feature>
<keyword evidence="4 7" id="KW-0812">Transmembrane</keyword>
<feature type="transmembrane region" description="Helical" evidence="7">
    <location>
        <begin position="6"/>
        <end position="23"/>
    </location>
</feature>
<evidence type="ECO:0000256" key="3">
    <source>
        <dbReference type="ARBA" id="ARBA00022475"/>
    </source>
</evidence>
<evidence type="ECO:0008006" key="10">
    <source>
        <dbReference type="Google" id="ProtNLM"/>
    </source>
</evidence>
<proteinExistence type="predicted"/>
<evidence type="ECO:0000256" key="4">
    <source>
        <dbReference type="ARBA" id="ARBA00022692"/>
    </source>
</evidence>
<dbReference type="Pfam" id="PF03547">
    <property type="entry name" value="Mem_trans"/>
    <property type="match status" value="1"/>
</dbReference>
<dbReference type="OrthoDB" id="9786183at2"/>
<organism evidence="8 9">
    <name type="scientific">Sphingobacterium allocomposti</name>
    <dbReference type="NCBI Taxonomy" id="415956"/>
    <lineage>
        <taxon>Bacteria</taxon>
        <taxon>Pseudomonadati</taxon>
        <taxon>Bacteroidota</taxon>
        <taxon>Sphingobacteriia</taxon>
        <taxon>Sphingobacteriales</taxon>
        <taxon>Sphingobacteriaceae</taxon>
        <taxon>Sphingobacterium</taxon>
    </lineage>
</organism>
<feature type="transmembrane region" description="Helical" evidence="7">
    <location>
        <begin position="30"/>
        <end position="49"/>
    </location>
</feature>
<dbReference type="EMBL" id="VNHX01000004">
    <property type="protein sequence ID" value="TYP96936.1"/>
    <property type="molecule type" value="Genomic_DNA"/>
</dbReference>
<dbReference type="RefSeq" id="WP_148907853.1">
    <property type="nucleotide sequence ID" value="NZ_VNHX01000004.1"/>
</dbReference>
<evidence type="ECO:0000256" key="1">
    <source>
        <dbReference type="ARBA" id="ARBA00004141"/>
    </source>
</evidence>
<keyword evidence="5 7" id="KW-1133">Transmembrane helix</keyword>
<dbReference type="GO" id="GO:0016020">
    <property type="term" value="C:membrane"/>
    <property type="evidence" value="ECO:0007669"/>
    <property type="project" value="UniProtKB-SubCell"/>
</dbReference>
<feature type="transmembrane region" description="Helical" evidence="7">
    <location>
        <begin position="191"/>
        <end position="211"/>
    </location>
</feature>
<comment type="caution">
    <text evidence="8">The sequence shown here is derived from an EMBL/GenBank/DDBJ whole genome shotgun (WGS) entry which is preliminary data.</text>
</comment>
<keyword evidence="2" id="KW-0813">Transport</keyword>
<name>A0A5S5DPI2_9SPHI</name>
<keyword evidence="3" id="KW-1003">Cell membrane</keyword>
<reference evidence="8 9" key="1">
    <citation type="submission" date="2019-07" db="EMBL/GenBank/DDBJ databases">
        <title>Genomic Encyclopedia of Archaeal and Bacterial Type Strains, Phase II (KMG-II): from individual species to whole genera.</title>
        <authorList>
            <person name="Goeker M."/>
        </authorList>
    </citation>
    <scope>NUCLEOTIDE SEQUENCE [LARGE SCALE GENOMIC DNA]</scope>
    <source>
        <strain evidence="8 9">DSM 18850</strain>
    </source>
</reference>
<evidence type="ECO:0000256" key="5">
    <source>
        <dbReference type="ARBA" id="ARBA00022989"/>
    </source>
</evidence>
<dbReference type="Proteomes" id="UP000325105">
    <property type="component" value="Unassembled WGS sequence"/>
</dbReference>
<protein>
    <recommendedName>
        <fullName evidence="10">AEC family transporter</fullName>
    </recommendedName>
</protein>
<evidence type="ECO:0000313" key="8">
    <source>
        <dbReference type="EMBL" id="TYP96936.1"/>
    </source>
</evidence>
<keyword evidence="6 7" id="KW-0472">Membrane</keyword>
<dbReference type="GO" id="GO:0055085">
    <property type="term" value="P:transmembrane transport"/>
    <property type="evidence" value="ECO:0007669"/>
    <property type="project" value="InterPro"/>
</dbReference>